<dbReference type="Pfam" id="PF00873">
    <property type="entry name" value="ACR_tran"/>
    <property type="match status" value="1"/>
</dbReference>
<keyword evidence="1" id="KW-0812">Transmembrane</keyword>
<proteinExistence type="predicted"/>
<feature type="transmembrane region" description="Helical" evidence="1">
    <location>
        <begin position="459"/>
        <end position="476"/>
    </location>
</feature>
<evidence type="ECO:0000313" key="2">
    <source>
        <dbReference type="EMBL" id="QDT98441.1"/>
    </source>
</evidence>
<dbReference type="GO" id="GO:0042910">
    <property type="term" value="F:xenobiotic transmembrane transporter activity"/>
    <property type="evidence" value="ECO:0007669"/>
    <property type="project" value="TreeGrafter"/>
</dbReference>
<dbReference type="PANTHER" id="PTHR32063">
    <property type="match status" value="1"/>
</dbReference>
<dbReference type="Proteomes" id="UP000318704">
    <property type="component" value="Chromosome"/>
</dbReference>
<dbReference type="InterPro" id="IPR001036">
    <property type="entry name" value="Acrflvin-R"/>
</dbReference>
<keyword evidence="1" id="KW-0472">Membrane</keyword>
<gene>
    <name evidence="2" type="primary">mexB_2</name>
    <name evidence="2" type="ORF">V144x_39430</name>
</gene>
<protein>
    <submittedName>
        <fullName evidence="2">Multidrug resistance protein MexB</fullName>
    </submittedName>
</protein>
<name>A0A517VZL7_9PLAN</name>
<feature type="transmembrane region" description="Helical" evidence="1">
    <location>
        <begin position="431"/>
        <end position="452"/>
    </location>
</feature>
<dbReference type="PANTHER" id="PTHR32063:SF33">
    <property type="entry name" value="RND SUPERFAMILY EFFLUX PUMP PERMEASE COMPONENT"/>
    <property type="match status" value="1"/>
</dbReference>
<dbReference type="PRINTS" id="PR00702">
    <property type="entry name" value="ACRIFLAVINRP"/>
</dbReference>
<feature type="transmembrane region" description="Helical" evidence="1">
    <location>
        <begin position="543"/>
        <end position="563"/>
    </location>
</feature>
<dbReference type="Gene3D" id="1.20.1640.10">
    <property type="entry name" value="Multidrug efflux transporter AcrB transmembrane domain"/>
    <property type="match status" value="2"/>
</dbReference>
<accession>A0A517VZL7</accession>
<sequence>MRGLIRKAIENAPAMNLIMITVLLVGSFSLISIQREAFPTFNMDIVQVRVPYPGATPDEVEEGVCQKVEEVVRGVNGIKKISSIAAEGMATISIELKSSVDSPDRVVNEIRSEVDQITSFPEFAEEPDIRQMTMRETSIKVGVIGPNTLSDATNWQLREMAEEVRSELLMLPGVSEVEIIGAPAYQIDVEFPEQALRAYNLSLKDAANIIRRENHQMPAGSIRSNSQELLVRGENRRTDGEGISALPLITKYDGTVLTVGDLGNVEDGFEDTAFVSRINGQPGLGLAVQRTSDEDILEMVASVYEYIATKKLPAGYSLSSWSDRSIEVRGRLNLLLKNGVQGLCLVFLALALFLNMRLAFWVAMGIPFSVLAAGTYLLFTDQTLNMISMFAFVMALGIVVDDAIVVGENVFAHREMGKSLERAAIDGTLEVMPPVITSVVTTIIAFMPLLYVTGMMGKFIAVMPVGVIAMLIASLLESGTILPSHLSHKDNLVFRILGVIFYAVRWILIPFNRLRSLASKSLKIFVESIYAPTLHLALHHRSVVISGAVAMLMIAVGFIRSGYVPFIVLPKLDSNIIVANVVFPDGTPERITNHWTSNLEQAFQRVSANLNQVNMATVVHRVVGQEMKMGGFRQTGSGNRGSHIGGVEIELVDVVERSITSDQIVNLWREEVGQINGAERVQFGSAAGGPAGVAIELKLLANKNSASDLETVAEDIKSKLASYPGVVDIRDDTNAGKFEFRTRVKDDAIALGVQPADIAETLRATYHGEEVMRLQRGRHEVRLMVRYPRDERRDLSHFDEIRLRTGDGKERPLSEVAEVTVERGYSTINRRNQLRAITVSADVDETLANSNQITKELQQEFLPELLRKYPEVQVLWEGQAEQTNESFNSLGVGFGVALLVMFVLLSFQFNSYFQPLLILAIIPFGTIGAIAGHFIMGLPLTMFSVFGMVALTGIVVNDSIVLVDFINTRVRNQGMPIEQAIVEAGKRRFRPVILTSLTTVLGLLPILSESSVQAQLLIPMATSLSFGLIFATFLVLYLIPVFNSSYATLTGAIDTHSNPVYQQN</sequence>
<dbReference type="Gene3D" id="3.30.70.1430">
    <property type="entry name" value="Multidrug efflux transporter AcrB pore domain"/>
    <property type="match status" value="2"/>
</dbReference>
<feature type="transmembrane region" description="Helical" evidence="1">
    <location>
        <begin position="916"/>
        <end position="936"/>
    </location>
</feature>
<dbReference type="SUPFAM" id="SSF82866">
    <property type="entry name" value="Multidrug efflux transporter AcrB transmembrane domain"/>
    <property type="match status" value="2"/>
</dbReference>
<feature type="transmembrane region" description="Helical" evidence="1">
    <location>
        <begin position="360"/>
        <end position="379"/>
    </location>
</feature>
<dbReference type="InterPro" id="IPR027463">
    <property type="entry name" value="AcrB_DN_DC_subdom"/>
</dbReference>
<reference evidence="2 3" key="1">
    <citation type="submission" date="2019-03" db="EMBL/GenBank/DDBJ databases">
        <title>Deep-cultivation of Planctomycetes and their phenomic and genomic characterization uncovers novel biology.</title>
        <authorList>
            <person name="Wiegand S."/>
            <person name="Jogler M."/>
            <person name="Boedeker C."/>
            <person name="Pinto D."/>
            <person name="Vollmers J."/>
            <person name="Rivas-Marin E."/>
            <person name="Kohn T."/>
            <person name="Peeters S.H."/>
            <person name="Heuer A."/>
            <person name="Rast P."/>
            <person name="Oberbeckmann S."/>
            <person name="Bunk B."/>
            <person name="Jeske O."/>
            <person name="Meyerdierks A."/>
            <person name="Storesund J.E."/>
            <person name="Kallscheuer N."/>
            <person name="Luecker S."/>
            <person name="Lage O.M."/>
            <person name="Pohl T."/>
            <person name="Merkel B.J."/>
            <person name="Hornburger P."/>
            <person name="Mueller R.-W."/>
            <person name="Bruemmer F."/>
            <person name="Labrenz M."/>
            <person name="Spormann A.M."/>
            <person name="Op den Camp H."/>
            <person name="Overmann J."/>
            <person name="Amann R."/>
            <person name="Jetten M.S.M."/>
            <person name="Mascher T."/>
            <person name="Medema M.H."/>
            <person name="Devos D.P."/>
            <person name="Kaster A.-K."/>
            <person name="Ovreas L."/>
            <person name="Rohde M."/>
            <person name="Galperin M.Y."/>
            <person name="Jogler C."/>
        </authorList>
    </citation>
    <scope>NUCLEOTIDE SEQUENCE [LARGE SCALE GENOMIC DNA]</scope>
    <source>
        <strain evidence="2 3">V144</strain>
    </source>
</reference>
<dbReference type="Gene3D" id="3.30.70.1440">
    <property type="entry name" value="Multidrug efflux transporter AcrB pore domain"/>
    <property type="match status" value="1"/>
</dbReference>
<dbReference type="Gene3D" id="3.30.70.1320">
    <property type="entry name" value="Multidrug efflux transporter AcrB pore domain like"/>
    <property type="match status" value="1"/>
</dbReference>
<dbReference type="SUPFAM" id="SSF82714">
    <property type="entry name" value="Multidrug efflux transporter AcrB TolC docking domain, DN and DC subdomains"/>
    <property type="match status" value="2"/>
</dbReference>
<keyword evidence="1" id="KW-1133">Transmembrane helix</keyword>
<feature type="transmembrane region" description="Helical" evidence="1">
    <location>
        <begin position="942"/>
        <end position="967"/>
    </location>
</feature>
<feature type="transmembrane region" description="Helical" evidence="1">
    <location>
        <begin position="890"/>
        <end position="909"/>
    </location>
</feature>
<feature type="transmembrane region" description="Helical" evidence="1">
    <location>
        <begin position="1014"/>
        <end position="1039"/>
    </location>
</feature>
<feature type="transmembrane region" description="Helical" evidence="1">
    <location>
        <begin position="391"/>
        <end position="411"/>
    </location>
</feature>
<dbReference type="RefSeq" id="WP_144987102.1">
    <property type="nucleotide sequence ID" value="NZ_CP037920.1"/>
</dbReference>
<dbReference type="Gene3D" id="3.30.2090.10">
    <property type="entry name" value="Multidrug efflux transporter AcrB TolC docking domain, DN and DC subdomains"/>
    <property type="match status" value="2"/>
</dbReference>
<dbReference type="GO" id="GO:0005886">
    <property type="term" value="C:plasma membrane"/>
    <property type="evidence" value="ECO:0007669"/>
    <property type="project" value="TreeGrafter"/>
</dbReference>
<organism evidence="2 3">
    <name type="scientific">Gimesia aquarii</name>
    <dbReference type="NCBI Taxonomy" id="2527964"/>
    <lineage>
        <taxon>Bacteria</taxon>
        <taxon>Pseudomonadati</taxon>
        <taxon>Planctomycetota</taxon>
        <taxon>Planctomycetia</taxon>
        <taxon>Planctomycetales</taxon>
        <taxon>Planctomycetaceae</taxon>
        <taxon>Gimesia</taxon>
    </lineage>
</organism>
<evidence type="ECO:0000313" key="3">
    <source>
        <dbReference type="Proteomes" id="UP000318704"/>
    </source>
</evidence>
<feature type="transmembrane region" description="Helical" evidence="1">
    <location>
        <begin position="12"/>
        <end position="33"/>
    </location>
</feature>
<dbReference type="KEGG" id="gaw:V144x_39430"/>
<dbReference type="EMBL" id="CP037920">
    <property type="protein sequence ID" value="QDT98441.1"/>
    <property type="molecule type" value="Genomic_DNA"/>
</dbReference>
<feature type="transmembrane region" description="Helical" evidence="1">
    <location>
        <begin position="492"/>
        <end position="511"/>
    </location>
</feature>
<evidence type="ECO:0000256" key="1">
    <source>
        <dbReference type="SAM" id="Phobius"/>
    </source>
</evidence>
<feature type="transmembrane region" description="Helical" evidence="1">
    <location>
        <begin position="988"/>
        <end position="1008"/>
    </location>
</feature>
<dbReference type="AlphaFoldDB" id="A0A517VZL7"/>
<dbReference type="SUPFAM" id="SSF82693">
    <property type="entry name" value="Multidrug efflux transporter AcrB pore domain, PN1, PN2, PC1 and PC2 subdomains"/>
    <property type="match status" value="1"/>
</dbReference>